<dbReference type="Proteomes" id="UP001595555">
    <property type="component" value="Unassembled WGS sequence"/>
</dbReference>
<protein>
    <submittedName>
        <fullName evidence="2">PepSY-associated TM helix domain-containing protein</fullName>
    </submittedName>
</protein>
<keyword evidence="1" id="KW-1133">Transmembrane helix</keyword>
<feature type="transmembrane region" description="Helical" evidence="1">
    <location>
        <begin position="409"/>
        <end position="442"/>
    </location>
</feature>
<dbReference type="Pfam" id="PF03929">
    <property type="entry name" value="PepSY_TM"/>
    <property type="match status" value="1"/>
</dbReference>
<dbReference type="PANTHER" id="PTHR34219:SF1">
    <property type="entry name" value="PEPSY DOMAIN-CONTAINING PROTEIN"/>
    <property type="match status" value="1"/>
</dbReference>
<feature type="transmembrane region" description="Helical" evidence="1">
    <location>
        <begin position="369"/>
        <end position="389"/>
    </location>
</feature>
<proteinExistence type="predicted"/>
<feature type="transmembrane region" description="Helical" evidence="1">
    <location>
        <begin position="20"/>
        <end position="42"/>
    </location>
</feature>
<keyword evidence="1" id="KW-0812">Transmembrane</keyword>
<dbReference type="EMBL" id="JBHRTF010000002">
    <property type="protein sequence ID" value="MFC3114339.1"/>
    <property type="molecule type" value="Genomic_DNA"/>
</dbReference>
<keyword evidence="1" id="KW-0472">Membrane</keyword>
<reference evidence="3" key="1">
    <citation type="journal article" date="2019" name="Int. J. Syst. Evol. Microbiol.">
        <title>The Global Catalogue of Microorganisms (GCM) 10K type strain sequencing project: providing services to taxonomists for standard genome sequencing and annotation.</title>
        <authorList>
            <consortium name="The Broad Institute Genomics Platform"/>
            <consortium name="The Broad Institute Genome Sequencing Center for Infectious Disease"/>
            <person name="Wu L."/>
            <person name="Ma J."/>
        </authorList>
    </citation>
    <scope>NUCLEOTIDE SEQUENCE [LARGE SCALE GENOMIC DNA]</scope>
    <source>
        <strain evidence="3">KCTC 52237</strain>
    </source>
</reference>
<gene>
    <name evidence="2" type="ORF">ACFODX_02145</name>
</gene>
<evidence type="ECO:0000256" key="1">
    <source>
        <dbReference type="SAM" id="Phobius"/>
    </source>
</evidence>
<accession>A0ABV7FEC2</accession>
<evidence type="ECO:0000313" key="2">
    <source>
        <dbReference type="EMBL" id="MFC3114339.1"/>
    </source>
</evidence>
<sequence length="456" mass="50790">MTDMKPAQKALYRTIWRWHFYAGVFVIPFVILLSITGAIYLFKPYYEHWQERHYRGLPLAGEMLAPNAQINAALAAVPEGKFLSYRLPQAADEAVLITVQADTSWLVYLNPYTGAVLAAERSDDQLMNIVKTIHGELLLGNFGSVLVELAACWAIVLIVTGLYLWWPRHGRGLAGVIYPRLREGSRTFWRDIHAVTGIWISALALFLLITGLPWALVWGAALKEVRALDFSRFNPAQEQQDWNQGRAQEHQHWRAQATEVFNLTPAVLDAAQQLQLAPPVELSVASTAQAEHHGHSAQHRMHHTDHEVMAQTWKASSQTPNRPLRADVWINTAGAIEKRSDFAQKKLLDRAIGIGVAAHEGQLFGWFNLLLGLLTCAGLILLSLSGFILWRKRKPAAVLGAPPAMPAHIGFAVVAITLGLAIFLPLLAVSLGVLLLLEFVLLRRIGWLSRWLGLRA</sequence>
<feature type="transmembrane region" description="Helical" evidence="1">
    <location>
        <begin position="137"/>
        <end position="166"/>
    </location>
</feature>
<dbReference type="RefSeq" id="WP_378115597.1">
    <property type="nucleotide sequence ID" value="NZ_JBHRTF010000002.1"/>
</dbReference>
<organism evidence="2 3">
    <name type="scientific">Cellvibrio fontiphilus</name>
    <dbReference type="NCBI Taxonomy" id="1815559"/>
    <lineage>
        <taxon>Bacteria</taxon>
        <taxon>Pseudomonadati</taxon>
        <taxon>Pseudomonadota</taxon>
        <taxon>Gammaproteobacteria</taxon>
        <taxon>Cellvibrionales</taxon>
        <taxon>Cellvibrionaceae</taxon>
        <taxon>Cellvibrio</taxon>
    </lineage>
</organism>
<feature type="transmembrane region" description="Helical" evidence="1">
    <location>
        <begin position="198"/>
        <end position="222"/>
    </location>
</feature>
<dbReference type="InterPro" id="IPR005625">
    <property type="entry name" value="PepSY-ass_TM"/>
</dbReference>
<name>A0ABV7FEC2_9GAMM</name>
<evidence type="ECO:0000313" key="3">
    <source>
        <dbReference type="Proteomes" id="UP001595555"/>
    </source>
</evidence>
<keyword evidence="3" id="KW-1185">Reference proteome</keyword>
<dbReference type="PANTHER" id="PTHR34219">
    <property type="entry name" value="IRON-REGULATED INNER MEMBRANE PROTEIN-RELATED"/>
    <property type="match status" value="1"/>
</dbReference>
<comment type="caution">
    <text evidence="2">The sequence shown here is derived from an EMBL/GenBank/DDBJ whole genome shotgun (WGS) entry which is preliminary data.</text>
</comment>